<name>A0A1V6TFQ6_9EURO</name>
<feature type="chain" id="PRO_5012280216" description="DUF7136 domain-containing protein" evidence="1">
    <location>
        <begin position="19"/>
        <end position="284"/>
    </location>
</feature>
<evidence type="ECO:0000313" key="4">
    <source>
        <dbReference type="Proteomes" id="UP000191285"/>
    </source>
</evidence>
<proteinExistence type="predicted"/>
<dbReference type="AlphaFoldDB" id="A0A1V6TFQ6"/>
<comment type="caution">
    <text evidence="3">The sequence shown here is derived from an EMBL/GenBank/DDBJ whole genome shotgun (WGS) entry which is preliminary data.</text>
</comment>
<dbReference type="Pfam" id="PF23584">
    <property type="entry name" value="DUF7136"/>
    <property type="match status" value="1"/>
</dbReference>
<dbReference type="EMBL" id="MLKD01000006">
    <property type="protein sequence ID" value="OQE25187.1"/>
    <property type="molecule type" value="Genomic_DNA"/>
</dbReference>
<evidence type="ECO:0000259" key="2">
    <source>
        <dbReference type="Pfam" id="PF23584"/>
    </source>
</evidence>
<feature type="signal peptide" evidence="1">
    <location>
        <begin position="1"/>
        <end position="18"/>
    </location>
</feature>
<reference evidence="4" key="1">
    <citation type="journal article" date="2017" name="Nat. Microbiol.">
        <title>Global analysis of biosynthetic gene clusters reveals vast potential of secondary metabolite production in Penicillium species.</title>
        <authorList>
            <person name="Nielsen J.C."/>
            <person name="Grijseels S."/>
            <person name="Prigent S."/>
            <person name="Ji B."/>
            <person name="Dainat J."/>
            <person name="Nielsen K.F."/>
            <person name="Frisvad J.C."/>
            <person name="Workman M."/>
            <person name="Nielsen J."/>
        </authorList>
    </citation>
    <scope>NUCLEOTIDE SEQUENCE [LARGE SCALE GENOMIC DNA]</scope>
    <source>
        <strain evidence="4">IBT 24891</strain>
    </source>
</reference>
<accession>A0A1V6TFQ6</accession>
<organism evidence="3 4">
    <name type="scientific">Penicillium steckii</name>
    <dbReference type="NCBI Taxonomy" id="303698"/>
    <lineage>
        <taxon>Eukaryota</taxon>
        <taxon>Fungi</taxon>
        <taxon>Dikarya</taxon>
        <taxon>Ascomycota</taxon>
        <taxon>Pezizomycotina</taxon>
        <taxon>Eurotiomycetes</taxon>
        <taxon>Eurotiomycetidae</taxon>
        <taxon>Eurotiales</taxon>
        <taxon>Aspergillaceae</taxon>
        <taxon>Penicillium</taxon>
    </lineage>
</organism>
<keyword evidence="1" id="KW-0732">Signal</keyword>
<feature type="domain" description="DUF7136" evidence="2">
    <location>
        <begin position="26"/>
        <end position="248"/>
    </location>
</feature>
<sequence>MLNIIARLFAFGLMAVLGATETTGLGFGEVDLIFPRNGTFEPTTLMPIVFGIQNPAAVNRTYPTLNYGLWSSDLPPSNRTHWTDLAVEKLPDSDSPVSFLLDGIANDLNTENEWDFVWRLRWTNCSKPADGTTFDNELGFVEEPDFAWRAYSLGKSIKFTTKSGGARVNLTSLTTADKCDDMQAFAFNVTETMKAPSGSLKGRKCAVLQTPTPAPFPCKASVAPSAASSISSTLTSRECTAPTPVISCPAKKGGAATNAMNSQMRWWAAGLALLLLSSSGQIYV</sequence>
<evidence type="ECO:0000313" key="3">
    <source>
        <dbReference type="EMBL" id="OQE25187.1"/>
    </source>
</evidence>
<keyword evidence="4" id="KW-1185">Reference proteome</keyword>
<evidence type="ECO:0000256" key="1">
    <source>
        <dbReference type="SAM" id="SignalP"/>
    </source>
</evidence>
<gene>
    <name evidence="3" type="ORF">PENSTE_c006G04021</name>
</gene>
<protein>
    <recommendedName>
        <fullName evidence="2">DUF7136 domain-containing protein</fullName>
    </recommendedName>
</protein>
<dbReference type="OrthoDB" id="4490227at2759"/>
<dbReference type="Proteomes" id="UP000191285">
    <property type="component" value="Unassembled WGS sequence"/>
</dbReference>
<dbReference type="InterPro" id="IPR055560">
    <property type="entry name" value="DUF7136"/>
</dbReference>